<protein>
    <recommendedName>
        <fullName evidence="4">JmjC domain-containing protein</fullName>
    </recommendedName>
</protein>
<dbReference type="Gene3D" id="2.60.120.650">
    <property type="entry name" value="Cupin"/>
    <property type="match status" value="1"/>
</dbReference>
<dbReference type="InterPro" id="IPR039994">
    <property type="entry name" value="NO66-like"/>
</dbReference>
<keyword evidence="6" id="KW-1185">Reference proteome</keyword>
<evidence type="ECO:0000256" key="3">
    <source>
        <dbReference type="ARBA" id="ARBA00023004"/>
    </source>
</evidence>
<dbReference type="SMART" id="SM00558">
    <property type="entry name" value="JmjC"/>
    <property type="match status" value="1"/>
</dbReference>
<evidence type="ECO:0000256" key="1">
    <source>
        <dbReference type="ARBA" id="ARBA00001954"/>
    </source>
</evidence>
<reference evidence="5 6" key="1">
    <citation type="journal article" date="2020" name="ISME J.">
        <title>Comparative genomics reveals insights into cyanobacterial evolution and habitat adaptation.</title>
        <authorList>
            <person name="Chen M.Y."/>
            <person name="Teng W.K."/>
            <person name="Zhao L."/>
            <person name="Hu C.X."/>
            <person name="Zhou Y.K."/>
            <person name="Han B.P."/>
            <person name="Song L.R."/>
            <person name="Shu W.S."/>
        </authorList>
    </citation>
    <scope>NUCLEOTIDE SEQUENCE [LARGE SCALE GENOMIC DNA]</scope>
    <source>
        <strain evidence="5 6">FACHB-838</strain>
    </source>
</reference>
<organism evidence="5 6">
    <name type="scientific">Nostoc flagelliforme FACHB-838</name>
    <dbReference type="NCBI Taxonomy" id="2692904"/>
    <lineage>
        <taxon>Bacteria</taxon>
        <taxon>Bacillati</taxon>
        <taxon>Cyanobacteriota</taxon>
        <taxon>Cyanophyceae</taxon>
        <taxon>Nostocales</taxon>
        <taxon>Nostocaceae</taxon>
        <taxon>Nostoc</taxon>
    </lineage>
</organism>
<dbReference type="PANTHER" id="PTHR13096:SF8">
    <property type="entry name" value="RIBOSOMAL OXYGENASE 1"/>
    <property type="match status" value="1"/>
</dbReference>
<name>A0ABR8DMI9_9NOSO</name>
<accession>A0ABR8DMI9</accession>
<keyword evidence="2" id="KW-0479">Metal-binding</keyword>
<proteinExistence type="predicted"/>
<dbReference type="SUPFAM" id="SSF51197">
    <property type="entry name" value="Clavaminate synthase-like"/>
    <property type="match status" value="1"/>
</dbReference>
<dbReference type="EMBL" id="JACJSI010000016">
    <property type="protein sequence ID" value="MBD2530120.1"/>
    <property type="molecule type" value="Genomic_DNA"/>
</dbReference>
<evidence type="ECO:0000313" key="6">
    <source>
        <dbReference type="Proteomes" id="UP000623440"/>
    </source>
</evidence>
<comment type="caution">
    <text evidence="5">The sequence shown here is derived from an EMBL/GenBank/DDBJ whole genome shotgun (WGS) entry which is preliminary data.</text>
</comment>
<keyword evidence="3" id="KW-0408">Iron</keyword>
<gene>
    <name evidence="5" type="ORF">H6G97_11280</name>
</gene>
<evidence type="ECO:0000313" key="5">
    <source>
        <dbReference type="EMBL" id="MBD2530120.1"/>
    </source>
</evidence>
<dbReference type="Proteomes" id="UP000623440">
    <property type="component" value="Unassembled WGS sequence"/>
</dbReference>
<dbReference type="Pfam" id="PF08007">
    <property type="entry name" value="JmjC_2"/>
    <property type="match status" value="1"/>
</dbReference>
<evidence type="ECO:0000259" key="4">
    <source>
        <dbReference type="PROSITE" id="PS51184"/>
    </source>
</evidence>
<sequence>MNDFNRLLQPKELATSFEEVQEPSTKDFDIDRLLQPMEQSTFFSEYWEQRPLILSRRKANYYSSLFSMQDVDSVIYFTKPTNTHIRLLNNGQLKPNNYVNRNGILNINQLYDGYHQGNTIILEGLHERWKSISIFSRHLESFFNHPVNVNMYLTPRNSQGFSPHFDTHDVFILQVEGKKHWRIYDSFLCLPSPMMDESQQFIPQDKLSNPLYEVVLNAGELLYIPRGYVHEALTSDCSSLHLTVGIATFSWADLISNALRSVNEQNVCFRKSLPIGFLNYDEMIESLKHQFKELLELLSNTAIEDAVNRLAKKFFRQMPPLPDGHFTQIDDLSQIDLDTIVEKRKGMICRIIREEGSISIQFPGNQVRGPNYIEPALRFIAASGAFPVRAISETLSDNGKLVLVRRLLKEGLLTRAQEKTLYST</sequence>
<feature type="domain" description="JmjC" evidence="4">
    <location>
        <begin position="127"/>
        <end position="263"/>
    </location>
</feature>
<dbReference type="PANTHER" id="PTHR13096">
    <property type="entry name" value="MINA53 MYC INDUCED NUCLEAR ANTIGEN"/>
    <property type="match status" value="1"/>
</dbReference>
<dbReference type="InterPro" id="IPR003347">
    <property type="entry name" value="JmjC_dom"/>
</dbReference>
<dbReference type="PROSITE" id="PS51184">
    <property type="entry name" value="JMJC"/>
    <property type="match status" value="1"/>
</dbReference>
<evidence type="ECO:0000256" key="2">
    <source>
        <dbReference type="ARBA" id="ARBA00022723"/>
    </source>
</evidence>
<dbReference type="RefSeq" id="WP_190940684.1">
    <property type="nucleotide sequence ID" value="NZ_JACJSI010000016.1"/>
</dbReference>
<comment type="cofactor">
    <cofactor evidence="1">
        <name>Fe(2+)</name>
        <dbReference type="ChEBI" id="CHEBI:29033"/>
    </cofactor>
</comment>